<keyword evidence="3" id="KW-1185">Reference proteome</keyword>
<evidence type="ECO:0000313" key="3">
    <source>
        <dbReference type="Proteomes" id="UP000294835"/>
    </source>
</evidence>
<feature type="transmembrane region" description="Helical" evidence="1">
    <location>
        <begin position="54"/>
        <end position="74"/>
    </location>
</feature>
<feature type="transmembrane region" description="Helical" evidence="1">
    <location>
        <begin position="112"/>
        <end position="131"/>
    </location>
</feature>
<organism evidence="2 3">
    <name type="scientific">Rhodovulum marinum</name>
    <dbReference type="NCBI Taxonomy" id="320662"/>
    <lineage>
        <taxon>Bacteria</taxon>
        <taxon>Pseudomonadati</taxon>
        <taxon>Pseudomonadota</taxon>
        <taxon>Alphaproteobacteria</taxon>
        <taxon>Rhodobacterales</taxon>
        <taxon>Paracoccaceae</taxon>
        <taxon>Rhodovulum</taxon>
    </lineage>
</organism>
<keyword evidence="1" id="KW-1133">Transmembrane helix</keyword>
<protein>
    <submittedName>
        <fullName evidence="2">Uncharacterized protein</fullName>
    </submittedName>
</protein>
<comment type="caution">
    <text evidence="2">The sequence shown here is derived from an EMBL/GenBank/DDBJ whole genome shotgun (WGS) entry which is preliminary data.</text>
</comment>
<keyword evidence="1" id="KW-0812">Transmembrane</keyword>
<feature type="transmembrane region" description="Helical" evidence="1">
    <location>
        <begin position="225"/>
        <end position="247"/>
    </location>
</feature>
<proteinExistence type="predicted"/>
<name>A0A4R2PYZ7_9RHOB</name>
<evidence type="ECO:0000256" key="1">
    <source>
        <dbReference type="SAM" id="Phobius"/>
    </source>
</evidence>
<gene>
    <name evidence="2" type="ORF">EV662_107195</name>
</gene>
<dbReference type="RefSeq" id="WP_132462729.1">
    <property type="nucleotide sequence ID" value="NZ_SLXP01000007.1"/>
</dbReference>
<feature type="transmembrane region" description="Helical" evidence="1">
    <location>
        <begin position="6"/>
        <end position="33"/>
    </location>
</feature>
<reference evidence="2 3" key="1">
    <citation type="submission" date="2019-03" db="EMBL/GenBank/DDBJ databases">
        <title>Genomic Encyclopedia of Type Strains, Phase IV (KMG-IV): sequencing the most valuable type-strain genomes for metagenomic binning, comparative biology and taxonomic classification.</title>
        <authorList>
            <person name="Goeker M."/>
        </authorList>
    </citation>
    <scope>NUCLEOTIDE SEQUENCE [LARGE SCALE GENOMIC DNA]</scope>
    <source>
        <strain evidence="2 3">DSM 18063</strain>
    </source>
</reference>
<sequence>MAVLAILIAALIACAIALVALAVALSIAVTALISGAVSNSIGETSRGLFSVDSLRVLLVSLVLAAIFTVSTELYNHTVVGSFLLTPDGYQYPPYAHYNTGDEVFSQSFHLNVYFIAESVAVLTSAFFLTIWSAAFSDNTKVKMALRLAAFAILTYFTFTSWAFPPWRESDMYLLLGVDHLFLGKLLAEMTVSIDFVFWATFFLTLAPIAVAVVIILGKEAQISRFLMASMVGFSMIAVELMAVVLWVGMRFHA</sequence>
<evidence type="ECO:0000313" key="2">
    <source>
        <dbReference type="EMBL" id="TCP40584.1"/>
    </source>
</evidence>
<dbReference type="Proteomes" id="UP000294835">
    <property type="component" value="Unassembled WGS sequence"/>
</dbReference>
<dbReference type="EMBL" id="SLXP01000007">
    <property type="protein sequence ID" value="TCP40584.1"/>
    <property type="molecule type" value="Genomic_DNA"/>
</dbReference>
<keyword evidence="1" id="KW-0472">Membrane</keyword>
<accession>A0A4R2PYZ7</accession>
<feature type="transmembrane region" description="Helical" evidence="1">
    <location>
        <begin position="143"/>
        <end position="163"/>
    </location>
</feature>
<feature type="transmembrane region" description="Helical" evidence="1">
    <location>
        <begin position="195"/>
        <end position="216"/>
    </location>
</feature>
<dbReference type="AlphaFoldDB" id="A0A4R2PYZ7"/>